<comment type="cofactor">
    <cofactor evidence="11 14">
        <name>Mg(2+)</name>
        <dbReference type="ChEBI" id="CHEBI:18420"/>
    </cofactor>
    <text evidence="11 14">Binds 1 Mg(2+) ion per subunit.</text>
</comment>
<feature type="binding site" evidence="13">
    <location>
        <position position="607"/>
    </location>
    <ligand>
        <name>substrate</name>
    </ligand>
</feature>
<evidence type="ECO:0000256" key="5">
    <source>
        <dbReference type="ARBA" id="ARBA00022553"/>
    </source>
</evidence>
<dbReference type="PANTHER" id="PTHR45955:SF1">
    <property type="entry name" value="PHOSPHOACETYLGLUCOSAMINE MUTASE"/>
    <property type="match status" value="1"/>
</dbReference>
<evidence type="ECO:0000256" key="6">
    <source>
        <dbReference type="ARBA" id="ARBA00022723"/>
    </source>
</evidence>
<dbReference type="GO" id="GO:0046872">
    <property type="term" value="F:metal ion binding"/>
    <property type="evidence" value="ECO:0007669"/>
    <property type="project" value="UniProtKB-KW"/>
</dbReference>
<comment type="catalytic activity">
    <reaction evidence="1 11">
        <text>N-acetyl-alpha-D-glucosamine 1-phosphate = N-acetyl-D-glucosamine 6-phosphate</text>
        <dbReference type="Rhea" id="RHEA:23804"/>
        <dbReference type="ChEBI" id="CHEBI:57513"/>
        <dbReference type="ChEBI" id="CHEBI:57776"/>
        <dbReference type="EC" id="5.4.2.3"/>
    </reaction>
</comment>
<gene>
    <name evidence="18" type="ORF">R1flu_025854</name>
</gene>
<comment type="similarity">
    <text evidence="3 11">Belongs to the phosphohexose mutase family.</text>
</comment>
<dbReference type="GO" id="GO:0004610">
    <property type="term" value="F:phosphoacetylglucosamine mutase activity"/>
    <property type="evidence" value="ECO:0007669"/>
    <property type="project" value="UniProtKB-UniRule"/>
</dbReference>
<keyword evidence="8 11" id="KW-0413">Isomerase</keyword>
<evidence type="ECO:0000256" key="7">
    <source>
        <dbReference type="ARBA" id="ARBA00022842"/>
    </source>
</evidence>
<dbReference type="EC" id="5.4.2.3" evidence="4 11"/>
<feature type="domain" description="Alpha-D-phosphohexomutase C-terminal" evidence="15">
    <location>
        <begin position="570"/>
        <end position="625"/>
    </location>
</feature>
<evidence type="ECO:0000256" key="4">
    <source>
        <dbReference type="ARBA" id="ARBA00012731"/>
    </source>
</evidence>
<dbReference type="Pfam" id="PF21404">
    <property type="entry name" value="AMG1_III"/>
    <property type="match status" value="1"/>
</dbReference>
<dbReference type="InterPro" id="IPR016055">
    <property type="entry name" value="A-D-PHexomutase_a/b/a-I/II/III"/>
</dbReference>
<evidence type="ECO:0000259" key="17">
    <source>
        <dbReference type="Pfam" id="PF21404"/>
    </source>
</evidence>
<keyword evidence="6 11" id="KW-0479">Metal-binding</keyword>
<evidence type="ECO:0000256" key="10">
    <source>
        <dbReference type="ARBA" id="ARBA00032065"/>
    </source>
</evidence>
<evidence type="ECO:0000256" key="11">
    <source>
        <dbReference type="PIRNR" id="PIRNR016408"/>
    </source>
</evidence>
<evidence type="ECO:0000256" key="14">
    <source>
        <dbReference type="PIRSR" id="PIRSR016408-3"/>
    </source>
</evidence>
<dbReference type="AlphaFoldDB" id="A0ABD1XYX7"/>
<keyword evidence="19" id="KW-1185">Reference proteome</keyword>
<organism evidence="18 19">
    <name type="scientific">Riccia fluitans</name>
    <dbReference type="NCBI Taxonomy" id="41844"/>
    <lineage>
        <taxon>Eukaryota</taxon>
        <taxon>Viridiplantae</taxon>
        <taxon>Streptophyta</taxon>
        <taxon>Embryophyta</taxon>
        <taxon>Marchantiophyta</taxon>
        <taxon>Marchantiopsida</taxon>
        <taxon>Marchantiidae</taxon>
        <taxon>Marchantiales</taxon>
        <taxon>Ricciaceae</taxon>
        <taxon>Riccia</taxon>
    </lineage>
</organism>
<feature type="binding site" description="via phosphate group" evidence="14">
    <location>
        <position position="139"/>
    </location>
    <ligand>
        <name>Mg(2+)</name>
        <dbReference type="ChEBI" id="CHEBI:18420"/>
    </ligand>
</feature>
<dbReference type="Pfam" id="PF02878">
    <property type="entry name" value="PGM_PMM_I"/>
    <property type="match status" value="1"/>
</dbReference>
<comment type="function">
    <text evidence="11">Interconverts GlcNAc-6-P and GlcNAc-1-P.</text>
</comment>
<dbReference type="Gene3D" id="3.30.310.50">
    <property type="entry name" value="Alpha-D-phosphohexomutase, C-terminal domain"/>
    <property type="match status" value="1"/>
</dbReference>
<accession>A0ABD1XYX7</accession>
<proteinExistence type="inferred from homology"/>
<dbReference type="EMBL" id="JBHFFA010000007">
    <property type="protein sequence ID" value="KAL2614162.1"/>
    <property type="molecule type" value="Genomic_DNA"/>
</dbReference>
<dbReference type="Gene3D" id="3.40.120.10">
    <property type="entry name" value="Alpha-D-Glucose-1,6-Bisphosphate, subunit A, domain 3"/>
    <property type="match status" value="3"/>
</dbReference>
<dbReference type="InterPro" id="IPR049022">
    <property type="entry name" value="AMG1_III"/>
</dbReference>
<dbReference type="FunFam" id="3.40.120.10:FF:000013">
    <property type="entry name" value="Phosphoacetylglucosamine mutase"/>
    <property type="match status" value="1"/>
</dbReference>
<dbReference type="PANTHER" id="PTHR45955">
    <property type="entry name" value="PHOSPHOACETYLGLUCOSAMINE MUTASE"/>
    <property type="match status" value="1"/>
</dbReference>
<feature type="active site" description="Phosphoserine intermediate" evidence="12">
    <location>
        <position position="139"/>
    </location>
</feature>
<feature type="domain" description="Phosphoacetylglucosamine mutase AMG1" evidence="17">
    <location>
        <begin position="379"/>
        <end position="537"/>
    </location>
</feature>
<reference evidence="18 19" key="1">
    <citation type="submission" date="2024-09" db="EMBL/GenBank/DDBJ databases">
        <title>Chromosome-scale assembly of Riccia fluitans.</title>
        <authorList>
            <person name="Paukszto L."/>
            <person name="Sawicki J."/>
            <person name="Karawczyk K."/>
            <person name="Piernik-Szablinska J."/>
            <person name="Szczecinska M."/>
            <person name="Mazdziarz M."/>
        </authorList>
    </citation>
    <scope>NUCLEOTIDE SEQUENCE [LARGE SCALE GENOMIC DNA]</scope>
    <source>
        <strain evidence="18">Rf_01</strain>
        <tissue evidence="18">Aerial parts of the thallus</tissue>
    </source>
</reference>
<evidence type="ECO:0000256" key="13">
    <source>
        <dbReference type="PIRSR" id="PIRSR016408-2"/>
    </source>
</evidence>
<dbReference type="InterPro" id="IPR016657">
    <property type="entry name" value="PAGM"/>
</dbReference>
<keyword evidence="5" id="KW-0597">Phosphoprotein</keyword>
<dbReference type="FunFam" id="3.30.310.50:FF:000003">
    <property type="entry name" value="Phosphoacetylglucosamine mutase"/>
    <property type="match status" value="1"/>
</dbReference>
<comment type="pathway">
    <text evidence="2 11">Nucleotide-sugar biosynthesis; UDP-N-acetyl-alpha-D-glucosamine biosynthesis; N-acetyl-alpha-D-glucosamine 1-phosphate from alpha-D-glucosamine 6-phosphate (route I): step 2/2.</text>
</comment>
<dbReference type="InterPro" id="IPR005844">
    <property type="entry name" value="A-D-PHexomutase_a/b/a-I"/>
</dbReference>
<evidence type="ECO:0000313" key="19">
    <source>
        <dbReference type="Proteomes" id="UP001605036"/>
    </source>
</evidence>
<evidence type="ECO:0000256" key="12">
    <source>
        <dbReference type="PIRSR" id="PIRSR016408-1"/>
    </source>
</evidence>
<evidence type="ECO:0000256" key="8">
    <source>
        <dbReference type="ARBA" id="ARBA00023235"/>
    </source>
</evidence>
<dbReference type="SUPFAM" id="SSF55957">
    <property type="entry name" value="Phosphoglucomutase, C-terminal domain"/>
    <property type="match status" value="1"/>
</dbReference>
<dbReference type="InterPro" id="IPR005843">
    <property type="entry name" value="A-D-PHexomutase_C"/>
</dbReference>
<dbReference type="SUPFAM" id="SSF53738">
    <property type="entry name" value="Phosphoglucomutase, first 3 domains"/>
    <property type="match status" value="4"/>
</dbReference>
<feature type="binding site" evidence="14">
    <location>
        <position position="357"/>
    </location>
    <ligand>
        <name>Mg(2+)</name>
        <dbReference type="ChEBI" id="CHEBI:18420"/>
    </ligand>
</feature>
<feature type="binding site" evidence="13">
    <location>
        <begin position="471"/>
        <end position="473"/>
    </location>
    <ligand>
        <name>substrate</name>
    </ligand>
</feature>
<dbReference type="GO" id="GO:0006048">
    <property type="term" value="P:UDP-N-acetylglucosamine biosynthetic process"/>
    <property type="evidence" value="ECO:0007669"/>
    <property type="project" value="UniProtKB-UniRule"/>
</dbReference>
<feature type="binding site" evidence="13">
    <location>
        <begin position="598"/>
        <end position="602"/>
    </location>
    <ligand>
        <name>substrate</name>
    </ligand>
</feature>
<protein>
    <recommendedName>
        <fullName evidence="4 11">Phosphoacetylglucosamine mutase</fullName>
        <shortName evidence="11">PAGM</shortName>
        <ecNumber evidence="4 11">5.4.2.3</ecNumber>
    </recommendedName>
    <alternativeName>
        <fullName evidence="10 11">Acetylglucosamine phosphomutase</fullName>
    </alternativeName>
    <alternativeName>
        <fullName evidence="9 11">N-acetylglucosamine-phosphate mutase</fullName>
    </alternativeName>
</protein>
<evidence type="ECO:0000256" key="2">
    <source>
        <dbReference type="ARBA" id="ARBA00004865"/>
    </source>
</evidence>
<name>A0ABD1XYX7_9MARC</name>
<dbReference type="InterPro" id="IPR036900">
    <property type="entry name" value="A-D-PHexomutase_C_sf"/>
</dbReference>
<dbReference type="PIRSF" id="PIRSF016408">
    <property type="entry name" value="PAGM"/>
    <property type="match status" value="1"/>
</dbReference>
<evidence type="ECO:0000259" key="16">
    <source>
        <dbReference type="Pfam" id="PF02878"/>
    </source>
</evidence>
<evidence type="ECO:0000256" key="1">
    <source>
        <dbReference type="ARBA" id="ARBA00000558"/>
    </source>
</evidence>
<dbReference type="CDD" id="cd03086">
    <property type="entry name" value="PGM3"/>
    <property type="match status" value="1"/>
</dbReference>
<evidence type="ECO:0000256" key="9">
    <source>
        <dbReference type="ARBA" id="ARBA00031926"/>
    </source>
</evidence>
<feature type="binding site" evidence="14">
    <location>
        <position position="353"/>
    </location>
    <ligand>
        <name>Mg(2+)</name>
        <dbReference type="ChEBI" id="CHEBI:18420"/>
    </ligand>
</feature>
<evidence type="ECO:0000259" key="15">
    <source>
        <dbReference type="Pfam" id="PF00408"/>
    </source>
</evidence>
<dbReference type="Proteomes" id="UP001605036">
    <property type="component" value="Unassembled WGS sequence"/>
</dbReference>
<comment type="caution">
    <text evidence="18">The sequence shown here is derived from an EMBL/GenBank/DDBJ whole genome shotgun (WGS) entry which is preliminary data.</text>
</comment>
<dbReference type="Pfam" id="PF00408">
    <property type="entry name" value="PGM_PMM_IV"/>
    <property type="match status" value="1"/>
</dbReference>
<sequence length="636" mass="68693">MLMNSKLWNRAAFVAAAPYASHFLRPEGAAEIGAGGARFCFFTSCISSPPSSSRGESSTRLSSVDTTLAVLEMDLDPLSVLRDAAAEFPPPPGKKFSYGTAGFRTDGSLLHSTVFRTGVLAALRSLKTEKVIGLMITASHNQEADNGIKVADPDGGMLTMDWEEYADIVANAGESNPLSKALEEMMNREDIHVGSSSGKVLLARDTRRSGPSLLEAARKGIEAVQGVIAEDKGILTTPQLHWMVRATNKGSVGSESDYFDTLSRAFRLLLDLGPSGVSEKGTLIVDCSNGVGAGKLTYLQETLKDLDMEIRNAGRDGEVLNYLVGADFVQKEKVLPQNFDATRDLGRRCVSIDGDADRLVYFYTGQSVNESKPVLHLLDGDKIMALFASFIADQLRSIVIVTDSAVGHETFAPLIPGYGAVKFGIVQTAYANGASTRYLQQNLGLEVVLTPTGVKYLHEKAAAYDIGIYFEANGHGTILFKESFVHWLKEDGDSLPAVEGRMAAKRLGAVSELVNQAVGDALSGILMVELILRYQGWSIEEWDTIYTDLPSRQLKVKVVDRSVITTTAAETRVKSIPELQEAIDNEVAKYEAGRAFVRPSGTEDVVRVYAEAATQELADKLAREVGLLVHQLAGGV</sequence>
<feature type="domain" description="Alpha-D-phosphohexomutase alpha/beta/alpha" evidence="16">
    <location>
        <begin position="130"/>
        <end position="162"/>
    </location>
</feature>
<evidence type="ECO:0000256" key="3">
    <source>
        <dbReference type="ARBA" id="ARBA00010231"/>
    </source>
</evidence>
<evidence type="ECO:0000313" key="18">
    <source>
        <dbReference type="EMBL" id="KAL2614162.1"/>
    </source>
</evidence>
<feature type="binding site" evidence="14">
    <location>
        <position position="355"/>
    </location>
    <ligand>
        <name>Mg(2+)</name>
        <dbReference type="ChEBI" id="CHEBI:18420"/>
    </ligand>
</feature>
<keyword evidence="7 11" id="KW-0460">Magnesium</keyword>